<name>A0A1G8PFQ2_9RHOB</name>
<dbReference type="AlphaFoldDB" id="A0A1G8PFQ2"/>
<feature type="domain" description="Extensin-like C-terminal" evidence="2">
    <location>
        <begin position="95"/>
        <end position="248"/>
    </location>
</feature>
<dbReference type="Proteomes" id="UP000199340">
    <property type="component" value="Unassembled WGS sequence"/>
</dbReference>
<dbReference type="EMBL" id="FNEB01000006">
    <property type="protein sequence ID" value="SDI91125.1"/>
    <property type="molecule type" value="Genomic_DNA"/>
</dbReference>
<reference evidence="3 4" key="1">
    <citation type="submission" date="2016-10" db="EMBL/GenBank/DDBJ databases">
        <authorList>
            <person name="de Groot N.N."/>
        </authorList>
    </citation>
    <scope>NUCLEOTIDE SEQUENCE [LARGE SCALE GENOMIC DNA]</scope>
    <source>
        <strain evidence="3 4">DSM 28010</strain>
    </source>
</reference>
<keyword evidence="1" id="KW-0732">Signal</keyword>
<protein>
    <submittedName>
        <fullName evidence="3">Uncharacterized conserved protein</fullName>
    </submittedName>
</protein>
<evidence type="ECO:0000259" key="2">
    <source>
        <dbReference type="Pfam" id="PF06904"/>
    </source>
</evidence>
<evidence type="ECO:0000313" key="3">
    <source>
        <dbReference type="EMBL" id="SDI91125.1"/>
    </source>
</evidence>
<feature type="chain" id="PRO_5011741565" evidence="1">
    <location>
        <begin position="19"/>
        <end position="248"/>
    </location>
</feature>
<sequence length="248" mass="26220">MRAAALVLVLSLGGAALADAPSQSLRPIARAGVVDIAPPAVAQGGLRGLFRSLRPQPRSARVEGQARATRAALQRGAVCGDPDLQGEAVGPVSGQMRGCGIDQAVRLKSVAGVRLSTPAKMDCGTAKALKTWVERGMRPAVGSHGGGVDSIRVMASYACRTRNSQKGTRISEHGKGRAVDIGGFALRNGTEISVLQDWGRGREGRILRKMHRSACGPFGTALGPEANRFHRDHFHFDTARYRSGSYCK</sequence>
<feature type="signal peptide" evidence="1">
    <location>
        <begin position="1"/>
        <end position="18"/>
    </location>
</feature>
<evidence type="ECO:0000313" key="4">
    <source>
        <dbReference type="Proteomes" id="UP000199340"/>
    </source>
</evidence>
<proteinExistence type="predicted"/>
<gene>
    <name evidence="3" type="ORF">SAMN05421850_106203</name>
</gene>
<dbReference type="OrthoDB" id="9809788at2"/>
<keyword evidence="4" id="KW-1185">Reference proteome</keyword>
<dbReference type="RefSeq" id="WP_090029081.1">
    <property type="nucleotide sequence ID" value="NZ_FNEB01000006.1"/>
</dbReference>
<dbReference type="Pfam" id="PF06904">
    <property type="entry name" value="Extensin-like_C"/>
    <property type="match status" value="1"/>
</dbReference>
<organism evidence="3 4">
    <name type="scientific">Lutimaribacter saemankumensis</name>
    <dbReference type="NCBI Taxonomy" id="490829"/>
    <lineage>
        <taxon>Bacteria</taxon>
        <taxon>Pseudomonadati</taxon>
        <taxon>Pseudomonadota</taxon>
        <taxon>Alphaproteobacteria</taxon>
        <taxon>Rhodobacterales</taxon>
        <taxon>Roseobacteraceae</taxon>
        <taxon>Lutimaribacter</taxon>
    </lineage>
</organism>
<evidence type="ECO:0000256" key="1">
    <source>
        <dbReference type="SAM" id="SignalP"/>
    </source>
</evidence>
<dbReference type="InterPro" id="IPR009683">
    <property type="entry name" value="Extensin-like_C"/>
</dbReference>
<accession>A0A1G8PFQ2</accession>
<dbReference type="STRING" id="490829.SAMN05421850_106203"/>